<feature type="domain" description="ABC transporter" evidence="6">
    <location>
        <begin position="213"/>
        <end position="319"/>
    </location>
</feature>
<evidence type="ECO:0000313" key="8">
    <source>
        <dbReference type="Proteomes" id="UP000006882"/>
    </source>
</evidence>
<dbReference type="GO" id="GO:0005524">
    <property type="term" value="F:ATP binding"/>
    <property type="evidence" value="ECO:0007669"/>
    <property type="project" value="InterPro"/>
</dbReference>
<dbReference type="eggNOG" id="KOG0061">
    <property type="taxonomic scope" value="Eukaryota"/>
</dbReference>
<gene>
    <name evidence="7" type="ORF">PRUPE_8G025200</name>
</gene>
<feature type="domain" description="ABC transporter" evidence="6">
    <location>
        <begin position="5"/>
        <end position="109"/>
    </location>
</feature>
<dbReference type="GO" id="GO:0016887">
    <property type="term" value="F:ATP hydrolysis activity"/>
    <property type="evidence" value="ECO:0007669"/>
    <property type="project" value="InterPro"/>
</dbReference>
<dbReference type="Gramene" id="ONH89941">
    <property type="protein sequence ID" value="ONH89941"/>
    <property type="gene ID" value="PRUPE_8G025200"/>
</dbReference>
<keyword evidence="8" id="KW-1185">Reference proteome</keyword>
<reference evidence="7 8" key="1">
    <citation type="journal article" date="2013" name="Nat. Genet.">
        <title>The high-quality draft genome of peach (Prunus persica) identifies unique patterns of genetic diversity, domestication and genome evolution.</title>
        <authorList>
            <consortium name="International Peach Genome Initiative"/>
            <person name="Verde I."/>
            <person name="Abbott A.G."/>
            <person name="Scalabrin S."/>
            <person name="Jung S."/>
            <person name="Shu S."/>
            <person name="Marroni F."/>
            <person name="Zhebentyayeva T."/>
            <person name="Dettori M.T."/>
            <person name="Grimwood J."/>
            <person name="Cattonaro F."/>
            <person name="Zuccolo A."/>
            <person name="Rossini L."/>
            <person name="Jenkins J."/>
            <person name="Vendramin E."/>
            <person name="Meisel L.A."/>
            <person name="Decroocq V."/>
            <person name="Sosinski B."/>
            <person name="Prochnik S."/>
            <person name="Mitros T."/>
            <person name="Policriti A."/>
            <person name="Cipriani G."/>
            <person name="Dondini L."/>
            <person name="Ficklin S."/>
            <person name="Goodstein D.M."/>
            <person name="Xuan P."/>
            <person name="Del Fabbro C."/>
            <person name="Aramini V."/>
            <person name="Copetti D."/>
            <person name="Gonzalez S."/>
            <person name="Horner D.S."/>
            <person name="Falchi R."/>
            <person name="Lucas S."/>
            <person name="Mica E."/>
            <person name="Maldonado J."/>
            <person name="Lazzari B."/>
            <person name="Bielenberg D."/>
            <person name="Pirona R."/>
            <person name="Miculan M."/>
            <person name="Barakat A."/>
            <person name="Testolin R."/>
            <person name="Stella A."/>
            <person name="Tartarini S."/>
            <person name="Tonutti P."/>
            <person name="Arus P."/>
            <person name="Orellana A."/>
            <person name="Wells C."/>
            <person name="Main D."/>
            <person name="Vizzotto G."/>
            <person name="Silva H."/>
            <person name="Salamini F."/>
            <person name="Schmutz J."/>
            <person name="Morgante M."/>
            <person name="Rokhsar D.S."/>
        </authorList>
    </citation>
    <scope>NUCLEOTIDE SEQUENCE [LARGE SCALE GENOMIC DNA]</scope>
    <source>
        <strain evidence="8">cv. Nemared</strain>
    </source>
</reference>
<dbReference type="InterPro" id="IPR050352">
    <property type="entry name" value="ABCG_transporters"/>
</dbReference>
<sequence>MPGSNGEILAILSPSESGKTTLLKAYGDRLNGRLGGTITYNNKPLSNVVKRNTNFVTQYDFLYPYLMVTENLFYIALLCFPNILSKAKKAMEAKAMIIQLELNKCKNDVETAYGDRLNGRLGGTITYNNKPLSNVVKRNTNFVTQYDFLYPYLMVTENLFYIALLCFPNILSKAKKAMEAKAMIIQLELNKCKNDVETIKSKKSTKKEEKVILNGVSGLVQMVKILAILGLFGSGEMTLLTKLRGQLSNRLGGAITYNNKPFSNAVKRNTGFVTQDNFLYPYLRVIKNLFYTTLLRLPNTLSKAEKAMQGEVVIIQLELHKCKYIIKRVGHGPKS</sequence>
<dbReference type="PANTHER" id="PTHR48041:SF22">
    <property type="entry name" value="ABC TRANSPORTER G FAMILY MEMBER 9"/>
    <property type="match status" value="1"/>
</dbReference>
<evidence type="ECO:0000259" key="6">
    <source>
        <dbReference type="Pfam" id="PF00005"/>
    </source>
</evidence>
<name>M5VI90_PRUPE</name>
<evidence type="ECO:0000256" key="3">
    <source>
        <dbReference type="ARBA" id="ARBA00022692"/>
    </source>
</evidence>
<dbReference type="HOGENOM" id="CLU_830013_0_0_1"/>
<dbReference type="Proteomes" id="UP000006882">
    <property type="component" value="Chromosome G8"/>
</dbReference>
<keyword evidence="4" id="KW-1133">Transmembrane helix</keyword>
<dbReference type="EMBL" id="CM007658">
    <property type="protein sequence ID" value="ONH89941.1"/>
    <property type="molecule type" value="Genomic_DNA"/>
</dbReference>
<keyword evidence="2" id="KW-0813">Transport</keyword>
<evidence type="ECO:0000256" key="5">
    <source>
        <dbReference type="ARBA" id="ARBA00023136"/>
    </source>
</evidence>
<dbReference type="GO" id="GO:0042626">
    <property type="term" value="F:ATPase-coupled transmembrane transporter activity"/>
    <property type="evidence" value="ECO:0000318"/>
    <property type="project" value="GO_Central"/>
</dbReference>
<dbReference type="PANTHER" id="PTHR48041">
    <property type="entry name" value="ABC TRANSPORTER G FAMILY MEMBER 28"/>
    <property type="match status" value="1"/>
</dbReference>
<keyword evidence="3" id="KW-0812">Transmembrane</keyword>
<evidence type="ECO:0000313" key="7">
    <source>
        <dbReference type="EMBL" id="ONH89941.1"/>
    </source>
</evidence>
<dbReference type="InterPro" id="IPR027417">
    <property type="entry name" value="P-loop_NTPase"/>
</dbReference>
<evidence type="ECO:0000256" key="2">
    <source>
        <dbReference type="ARBA" id="ARBA00022448"/>
    </source>
</evidence>
<dbReference type="InterPro" id="IPR003439">
    <property type="entry name" value="ABC_transporter-like_ATP-bd"/>
</dbReference>
<proteinExistence type="predicted"/>
<comment type="subcellular location">
    <subcellularLocation>
        <location evidence="1">Membrane</location>
        <topology evidence="1">Multi-pass membrane protein</topology>
    </subcellularLocation>
</comment>
<dbReference type="AlphaFoldDB" id="M5VI90"/>
<dbReference type="SUPFAM" id="SSF52540">
    <property type="entry name" value="P-loop containing nucleoside triphosphate hydrolases"/>
    <property type="match status" value="2"/>
</dbReference>
<dbReference type="GO" id="GO:0005886">
    <property type="term" value="C:plasma membrane"/>
    <property type="evidence" value="ECO:0000318"/>
    <property type="project" value="GO_Central"/>
</dbReference>
<dbReference type="OMA" id="AMEAKAM"/>
<accession>M5VI90</accession>
<dbReference type="Gene3D" id="3.40.50.300">
    <property type="entry name" value="P-loop containing nucleotide triphosphate hydrolases"/>
    <property type="match status" value="2"/>
</dbReference>
<organism evidence="7 8">
    <name type="scientific">Prunus persica</name>
    <name type="common">Peach</name>
    <name type="synonym">Amygdalus persica</name>
    <dbReference type="NCBI Taxonomy" id="3760"/>
    <lineage>
        <taxon>Eukaryota</taxon>
        <taxon>Viridiplantae</taxon>
        <taxon>Streptophyta</taxon>
        <taxon>Embryophyta</taxon>
        <taxon>Tracheophyta</taxon>
        <taxon>Spermatophyta</taxon>
        <taxon>Magnoliopsida</taxon>
        <taxon>eudicotyledons</taxon>
        <taxon>Gunneridae</taxon>
        <taxon>Pentapetalae</taxon>
        <taxon>rosids</taxon>
        <taxon>fabids</taxon>
        <taxon>Rosales</taxon>
        <taxon>Rosaceae</taxon>
        <taxon>Amygdaloideae</taxon>
        <taxon>Amygdaleae</taxon>
        <taxon>Prunus</taxon>
    </lineage>
</organism>
<dbReference type="Pfam" id="PF00005">
    <property type="entry name" value="ABC_tran"/>
    <property type="match status" value="2"/>
</dbReference>
<keyword evidence="5" id="KW-0472">Membrane</keyword>
<protein>
    <recommendedName>
        <fullName evidence="6">ABC transporter domain-containing protein</fullName>
    </recommendedName>
</protein>
<evidence type="ECO:0000256" key="4">
    <source>
        <dbReference type="ARBA" id="ARBA00022989"/>
    </source>
</evidence>
<dbReference type="GO" id="GO:0055085">
    <property type="term" value="P:transmembrane transport"/>
    <property type="evidence" value="ECO:0000318"/>
    <property type="project" value="GO_Central"/>
</dbReference>
<evidence type="ECO:0000256" key="1">
    <source>
        <dbReference type="ARBA" id="ARBA00004141"/>
    </source>
</evidence>